<protein>
    <submittedName>
        <fullName evidence="2">Uncharacterized protein</fullName>
    </submittedName>
</protein>
<name>A0A816LQ12_9BILA</name>
<organism evidence="2 3">
    <name type="scientific">Rotaria magnacalcarata</name>
    <dbReference type="NCBI Taxonomy" id="392030"/>
    <lineage>
        <taxon>Eukaryota</taxon>
        <taxon>Metazoa</taxon>
        <taxon>Spiralia</taxon>
        <taxon>Gnathifera</taxon>
        <taxon>Rotifera</taxon>
        <taxon>Eurotatoria</taxon>
        <taxon>Bdelloidea</taxon>
        <taxon>Philodinida</taxon>
        <taxon>Philodinidae</taxon>
        <taxon>Rotaria</taxon>
    </lineage>
</organism>
<accession>A0A816LQ12</accession>
<evidence type="ECO:0000313" key="2">
    <source>
        <dbReference type="EMBL" id="CAF1948659.1"/>
    </source>
</evidence>
<reference evidence="2" key="1">
    <citation type="submission" date="2021-02" db="EMBL/GenBank/DDBJ databases">
        <authorList>
            <person name="Nowell W R."/>
        </authorList>
    </citation>
    <scope>NUCLEOTIDE SEQUENCE</scope>
</reference>
<proteinExistence type="predicted"/>
<evidence type="ECO:0000313" key="3">
    <source>
        <dbReference type="Proteomes" id="UP000663856"/>
    </source>
</evidence>
<feature type="signal peptide" evidence="1">
    <location>
        <begin position="1"/>
        <end position="22"/>
    </location>
</feature>
<gene>
    <name evidence="2" type="ORF">WKI299_LOCUS2296</name>
</gene>
<comment type="caution">
    <text evidence="2">The sequence shown here is derived from an EMBL/GenBank/DDBJ whole genome shotgun (WGS) entry which is preliminary data.</text>
</comment>
<dbReference type="EMBL" id="CAJNRF010000232">
    <property type="protein sequence ID" value="CAF1948659.1"/>
    <property type="molecule type" value="Genomic_DNA"/>
</dbReference>
<dbReference type="AlphaFoldDB" id="A0A816LQ12"/>
<sequence>MKFKLLTSNIVLLVFLLSSSDAQGQGGGRYPISIIIFGNSSGDSSYSGANPLLGLLLILLCCGTGIARRIYHRYETEERLANTAPYRIVFVPAESAQEVSTKPITTEIDHQEVQYSNGLQQPNNVEEKCPMIVPNKDNETSPSCTK</sequence>
<keyword evidence="1" id="KW-0732">Signal</keyword>
<evidence type="ECO:0000256" key="1">
    <source>
        <dbReference type="SAM" id="SignalP"/>
    </source>
</evidence>
<dbReference type="Proteomes" id="UP000663856">
    <property type="component" value="Unassembled WGS sequence"/>
</dbReference>
<feature type="chain" id="PRO_5032456265" evidence="1">
    <location>
        <begin position="23"/>
        <end position="146"/>
    </location>
</feature>